<accession>A0A088E4Q9</accession>
<dbReference type="GeneID" id="91755644"/>
<evidence type="ECO:0000313" key="2">
    <source>
        <dbReference type="EMBL" id="AIM27306.1"/>
    </source>
</evidence>
<dbReference type="RefSeq" id="WP_012021107.1">
    <property type="nucleotide sequence ID" value="NZ_AP019770.1"/>
</dbReference>
<gene>
    <name evidence="2" type="ORF">HA72_1159</name>
</gene>
<dbReference type="OrthoDB" id="34703at2157"/>
<name>A0A088E4Q9_9CREN</name>
<dbReference type="EMBL" id="CP008822">
    <property type="protein sequence ID" value="AIM27306.1"/>
    <property type="molecule type" value="Genomic_DNA"/>
</dbReference>
<dbReference type="AlphaFoldDB" id="A0A088E4Q9"/>
<evidence type="ECO:0000313" key="3">
    <source>
        <dbReference type="Proteomes" id="UP000029084"/>
    </source>
</evidence>
<reference evidence="2 3" key="1">
    <citation type="journal article" date="2014" name="J. Bacteriol.">
        <title>Role of an Archaeal PitA Transporter in the Copper and Arsenic Resistance of Metallosphaera sedula, an Extreme Thermoacidophile.</title>
        <authorList>
            <person name="McCarthy S."/>
            <person name="Ai C."/>
            <person name="Wheaton G."/>
            <person name="Tevatia R."/>
            <person name="Eckrich V."/>
            <person name="Kelly R."/>
            <person name="Blum P."/>
        </authorList>
    </citation>
    <scope>NUCLEOTIDE SEQUENCE [LARGE SCALE GENOMIC DNA]</scope>
    <source>
        <strain evidence="2 3">CuR1</strain>
    </source>
</reference>
<organism evidence="2 3">
    <name type="scientific">Metallosphaera sedula</name>
    <dbReference type="NCBI Taxonomy" id="43687"/>
    <lineage>
        <taxon>Archaea</taxon>
        <taxon>Thermoproteota</taxon>
        <taxon>Thermoprotei</taxon>
        <taxon>Sulfolobales</taxon>
        <taxon>Sulfolobaceae</taxon>
        <taxon>Metallosphaera</taxon>
    </lineage>
</organism>
<proteinExistence type="predicted"/>
<sequence>MSNPMSSTSSVKVDDKFLLDRAAEVACLALGSTEKTQINSLLTFMQNFKNAEKLELLIMRQIGRGLIGEQAGRKIIQTIEDIKAGKGNQGDIIDTILDFLGYVKWAYESVENERQCSNIKDFNSLVKHVAGSGSGTGQPPRPQGYGSGPRPR</sequence>
<dbReference type="Proteomes" id="UP000029084">
    <property type="component" value="Chromosome"/>
</dbReference>
<feature type="region of interest" description="Disordered" evidence="1">
    <location>
        <begin position="130"/>
        <end position="152"/>
    </location>
</feature>
<protein>
    <submittedName>
        <fullName evidence="2">Uncharacterized protein</fullName>
    </submittedName>
</protein>
<evidence type="ECO:0000256" key="1">
    <source>
        <dbReference type="SAM" id="MobiDB-lite"/>
    </source>
</evidence>